<dbReference type="SUPFAM" id="SSF55874">
    <property type="entry name" value="ATPase domain of HSP90 chaperone/DNA topoisomerase II/histidine kinase"/>
    <property type="match status" value="1"/>
</dbReference>
<feature type="transmembrane region" description="Helical" evidence="7">
    <location>
        <begin position="144"/>
        <end position="160"/>
    </location>
</feature>
<dbReference type="InterPro" id="IPR005467">
    <property type="entry name" value="His_kinase_dom"/>
</dbReference>
<gene>
    <name evidence="9" type="ORF">OEG84_06635</name>
</gene>
<keyword evidence="10" id="KW-1185">Reference proteome</keyword>
<comment type="caution">
    <text evidence="9">The sequence shown here is derived from an EMBL/GenBank/DDBJ whole genome shotgun (WGS) entry which is preliminary data.</text>
</comment>
<evidence type="ECO:0000256" key="3">
    <source>
        <dbReference type="ARBA" id="ARBA00022553"/>
    </source>
</evidence>
<dbReference type="CDD" id="cd00082">
    <property type="entry name" value="HisKA"/>
    <property type="match status" value="1"/>
</dbReference>
<evidence type="ECO:0000256" key="4">
    <source>
        <dbReference type="ARBA" id="ARBA00022679"/>
    </source>
</evidence>
<dbReference type="Pfam" id="PF00512">
    <property type="entry name" value="HisKA"/>
    <property type="match status" value="1"/>
</dbReference>
<protein>
    <recommendedName>
        <fullName evidence="2">histidine kinase</fullName>
        <ecNumber evidence="2">2.7.13.3</ecNumber>
    </recommendedName>
</protein>
<keyword evidence="7" id="KW-1133">Transmembrane helix</keyword>
<accession>A0ABT3Z7S2</accession>
<keyword evidence="7" id="KW-0812">Transmembrane</keyword>
<keyword evidence="3" id="KW-0597">Phosphoprotein</keyword>
<dbReference type="Pfam" id="PF02518">
    <property type="entry name" value="HATPase_c"/>
    <property type="match status" value="1"/>
</dbReference>
<reference evidence="9" key="1">
    <citation type="submission" date="2022-10" db="EMBL/GenBank/DDBJ databases">
        <title>Hoeflea sp. G2-23, isolated from marine algae.</title>
        <authorList>
            <person name="Kristyanto S."/>
            <person name="Kim J.M."/>
            <person name="Jeon C.O."/>
        </authorList>
    </citation>
    <scope>NUCLEOTIDE SEQUENCE</scope>
    <source>
        <strain evidence="9">G2-23</strain>
    </source>
</reference>
<evidence type="ECO:0000256" key="6">
    <source>
        <dbReference type="ARBA" id="ARBA00023012"/>
    </source>
</evidence>
<evidence type="ECO:0000259" key="8">
    <source>
        <dbReference type="PROSITE" id="PS50109"/>
    </source>
</evidence>
<keyword evidence="4" id="KW-0808">Transferase</keyword>
<dbReference type="InterPro" id="IPR003661">
    <property type="entry name" value="HisK_dim/P_dom"/>
</dbReference>
<dbReference type="SUPFAM" id="SSF47384">
    <property type="entry name" value="Homodimeric domain of signal transducing histidine kinase"/>
    <property type="match status" value="1"/>
</dbReference>
<feature type="transmembrane region" description="Helical" evidence="7">
    <location>
        <begin position="192"/>
        <end position="210"/>
    </location>
</feature>
<feature type="transmembrane region" description="Helical" evidence="7">
    <location>
        <begin position="116"/>
        <end position="132"/>
    </location>
</feature>
<evidence type="ECO:0000256" key="7">
    <source>
        <dbReference type="SAM" id="Phobius"/>
    </source>
</evidence>
<dbReference type="InterPro" id="IPR004358">
    <property type="entry name" value="Sig_transdc_His_kin-like_C"/>
</dbReference>
<dbReference type="InterPro" id="IPR050736">
    <property type="entry name" value="Sensor_HK_Regulatory"/>
</dbReference>
<dbReference type="PANTHER" id="PTHR43711:SF26">
    <property type="entry name" value="SENSOR HISTIDINE KINASE RCSC"/>
    <property type="match status" value="1"/>
</dbReference>
<feature type="domain" description="Histidine kinase" evidence="8">
    <location>
        <begin position="261"/>
        <end position="482"/>
    </location>
</feature>
<dbReference type="Gene3D" id="3.30.565.10">
    <property type="entry name" value="Histidine kinase-like ATPase, C-terminal domain"/>
    <property type="match status" value="1"/>
</dbReference>
<dbReference type="CDD" id="cd00075">
    <property type="entry name" value="HATPase"/>
    <property type="match status" value="1"/>
</dbReference>
<dbReference type="PANTHER" id="PTHR43711">
    <property type="entry name" value="TWO-COMPONENT HISTIDINE KINASE"/>
    <property type="match status" value="1"/>
</dbReference>
<dbReference type="InterPro" id="IPR036097">
    <property type="entry name" value="HisK_dim/P_sf"/>
</dbReference>
<dbReference type="EC" id="2.7.13.3" evidence="2"/>
<dbReference type="SMART" id="SM00387">
    <property type="entry name" value="HATPase_c"/>
    <property type="match status" value="1"/>
</dbReference>
<comment type="catalytic activity">
    <reaction evidence="1">
        <text>ATP + protein L-histidine = ADP + protein N-phospho-L-histidine.</text>
        <dbReference type="EC" id="2.7.13.3"/>
    </reaction>
</comment>
<feature type="transmembrane region" description="Helical" evidence="7">
    <location>
        <begin position="167"/>
        <end position="186"/>
    </location>
</feature>
<dbReference type="Gene3D" id="1.10.287.130">
    <property type="match status" value="1"/>
</dbReference>
<evidence type="ECO:0000256" key="5">
    <source>
        <dbReference type="ARBA" id="ARBA00022777"/>
    </source>
</evidence>
<feature type="transmembrane region" description="Helical" evidence="7">
    <location>
        <begin position="50"/>
        <end position="72"/>
    </location>
</feature>
<dbReference type="Proteomes" id="UP001073227">
    <property type="component" value="Unassembled WGS sequence"/>
</dbReference>
<dbReference type="RefSeq" id="WP_267653000.1">
    <property type="nucleotide sequence ID" value="NZ_JAOVZR010000001.1"/>
</dbReference>
<keyword evidence="5 9" id="KW-0418">Kinase</keyword>
<keyword evidence="7" id="KW-0472">Membrane</keyword>
<proteinExistence type="predicted"/>
<dbReference type="EMBL" id="JAOVZR010000001">
    <property type="protein sequence ID" value="MCY0147394.1"/>
    <property type="molecule type" value="Genomic_DNA"/>
</dbReference>
<sequence length="505" mass="55479">MTDKNIVDRSRIHKNAAMVKTVRATRERLQHGREIPPAFDFELIRLHINAVLQGAAAAPILVIFAAVGGLWFDEAIWLLAWALLTLFVYAGLVLMARRASRSHSDEEVIIRWRRRFLAIYAAIGLCWALFAYQSCTTCQADTFIFYKSAVLLIALAATTMTTFALRFALYFAVIPPVLALALRAGISRDAADISVLAMIAAAALFFLFMAQRLYTTNVKMLGFQTEKDDLIAELEVAKSVSDEARRRAEESNLAKSRFLASMSHELRTPLNAILGFSEVMAGEVLGPIANDSYKEYVGDIHRSGQHLLNLINEILDLSRIEAGRYDLNENALALSDIAEDCIGLVQLKARSKNIRIVEAFEKNLPMVWADEKAMRQVILNLLSNAVKFTPPGGEIRVKLGWTAGGGQYLAIKDNGPGIAEEEIPVVLSAFGQGSIAIKSAEQGTGLGLPIVQAILAKHGGEFVFKSKLREGTEGIAILPRERVLESMAPVEGLPGAAQKKKRAFR</sequence>
<dbReference type="InterPro" id="IPR003594">
    <property type="entry name" value="HATPase_dom"/>
</dbReference>
<dbReference type="SMART" id="SM00388">
    <property type="entry name" value="HisKA"/>
    <property type="match status" value="1"/>
</dbReference>
<organism evidence="9 10">
    <name type="scientific">Hoeflea algicola</name>
    <dbReference type="NCBI Taxonomy" id="2983763"/>
    <lineage>
        <taxon>Bacteria</taxon>
        <taxon>Pseudomonadati</taxon>
        <taxon>Pseudomonadota</taxon>
        <taxon>Alphaproteobacteria</taxon>
        <taxon>Hyphomicrobiales</taxon>
        <taxon>Rhizobiaceae</taxon>
        <taxon>Hoeflea</taxon>
    </lineage>
</organism>
<keyword evidence="6" id="KW-0902">Two-component regulatory system</keyword>
<feature type="transmembrane region" description="Helical" evidence="7">
    <location>
        <begin position="78"/>
        <end position="96"/>
    </location>
</feature>
<evidence type="ECO:0000256" key="2">
    <source>
        <dbReference type="ARBA" id="ARBA00012438"/>
    </source>
</evidence>
<dbReference type="GO" id="GO:0016301">
    <property type="term" value="F:kinase activity"/>
    <property type="evidence" value="ECO:0007669"/>
    <property type="project" value="UniProtKB-KW"/>
</dbReference>
<evidence type="ECO:0000313" key="10">
    <source>
        <dbReference type="Proteomes" id="UP001073227"/>
    </source>
</evidence>
<evidence type="ECO:0000313" key="9">
    <source>
        <dbReference type="EMBL" id="MCY0147394.1"/>
    </source>
</evidence>
<name>A0ABT3Z7S2_9HYPH</name>
<dbReference type="PRINTS" id="PR00344">
    <property type="entry name" value="BCTRLSENSOR"/>
</dbReference>
<evidence type="ECO:0000256" key="1">
    <source>
        <dbReference type="ARBA" id="ARBA00000085"/>
    </source>
</evidence>
<dbReference type="InterPro" id="IPR036890">
    <property type="entry name" value="HATPase_C_sf"/>
</dbReference>
<dbReference type="PROSITE" id="PS50109">
    <property type="entry name" value="HIS_KIN"/>
    <property type="match status" value="1"/>
</dbReference>